<dbReference type="CDD" id="cd00009">
    <property type="entry name" value="AAA"/>
    <property type="match status" value="1"/>
</dbReference>
<dbReference type="Pfam" id="PF25601">
    <property type="entry name" value="AAA_lid_14"/>
    <property type="match status" value="1"/>
</dbReference>
<keyword evidence="2" id="KW-0067">ATP-binding</keyword>
<dbReference type="InterPro" id="IPR025943">
    <property type="entry name" value="Sigma_54_int_dom_ATP-bd_2"/>
</dbReference>
<protein>
    <submittedName>
        <fullName evidence="8">Two-component system response regulator protein</fullName>
    </submittedName>
</protein>
<dbReference type="SUPFAM" id="SSF55781">
    <property type="entry name" value="GAF domain-like"/>
    <property type="match status" value="1"/>
</dbReference>
<evidence type="ECO:0000256" key="4">
    <source>
        <dbReference type="ARBA" id="ARBA00023125"/>
    </source>
</evidence>
<sequence>MADDRQVNFFKDVADLINSVEDIDKLLNILVLTASRVMGSRAASMMLVDKVTGKLYFHISVGEKKGEVKRFELEKGEGIAGWVVERDEPALVKDVTKDPRWAPKISRSIGMETSSIACAPLRVDGEVIGVMELIDREDGGPLSQDDLDQLQAFCDMAAIALYKANLYRDVEKKNRELEEELGAKRAIVGTSAIIKKAIDDCRKVAESKATTLITGESGVGKELFARLIHDLSDRKNKAMVAINCGALPETLLERELFGHEKGAFTGAESLKPGLFETADGGTVFLDEIGETSQAMQVKLLRVLQEGSFFRIGGQRLIHVNIRVIAATNKDLDEQVREKKFREDLFYRLNVVRIKLPPLRERKEDIPLLANTFLARIAKKLKPMVTGFASEAMAAIQNYSWPGNIRQLENAIERAVIMSESARIQPGDLPREVTEIKRGDIHMGLTLKQAQDNFKKIFILQSLAFCGGNKTKTARMLSIQRTYLSRLIKELDIGD</sequence>
<dbReference type="InterPro" id="IPR002078">
    <property type="entry name" value="Sigma_54_int"/>
</dbReference>
<dbReference type="Gene3D" id="3.30.450.40">
    <property type="match status" value="1"/>
</dbReference>
<dbReference type="FunFam" id="1.10.8.60:FF:000014">
    <property type="entry name" value="DNA-binding transcriptional regulator NtrC"/>
    <property type="match status" value="1"/>
</dbReference>
<reference evidence="8" key="1">
    <citation type="submission" date="2018-06" db="EMBL/GenBank/DDBJ databases">
        <authorList>
            <person name="Zhirakovskaya E."/>
        </authorList>
    </citation>
    <scope>NUCLEOTIDE SEQUENCE</scope>
</reference>
<dbReference type="GO" id="GO:0005524">
    <property type="term" value="F:ATP binding"/>
    <property type="evidence" value="ECO:0007669"/>
    <property type="project" value="UniProtKB-KW"/>
</dbReference>
<proteinExistence type="predicted"/>
<dbReference type="Gene3D" id="1.10.8.60">
    <property type="match status" value="1"/>
</dbReference>
<keyword evidence="6" id="KW-0804">Transcription</keyword>
<gene>
    <name evidence="8" type="ORF">MNBD_NITROSPINAE02-821</name>
</gene>
<dbReference type="Pfam" id="PF00158">
    <property type="entry name" value="Sigma54_activat"/>
    <property type="match status" value="1"/>
</dbReference>
<dbReference type="EMBL" id="UOGE01000068">
    <property type="protein sequence ID" value="VAX21751.1"/>
    <property type="molecule type" value="Genomic_DNA"/>
</dbReference>
<keyword evidence="5" id="KW-0010">Activator</keyword>
<dbReference type="InterPro" id="IPR029016">
    <property type="entry name" value="GAF-like_dom_sf"/>
</dbReference>
<dbReference type="Gene3D" id="3.40.50.300">
    <property type="entry name" value="P-loop containing nucleotide triphosphate hydrolases"/>
    <property type="match status" value="1"/>
</dbReference>
<dbReference type="Pfam" id="PF01590">
    <property type="entry name" value="GAF"/>
    <property type="match status" value="1"/>
</dbReference>
<dbReference type="FunFam" id="3.40.50.300:FF:000006">
    <property type="entry name" value="DNA-binding transcriptional regulator NtrC"/>
    <property type="match status" value="1"/>
</dbReference>
<dbReference type="InterPro" id="IPR003018">
    <property type="entry name" value="GAF"/>
</dbReference>
<dbReference type="PANTHER" id="PTHR32071">
    <property type="entry name" value="TRANSCRIPTIONAL REGULATORY PROTEIN"/>
    <property type="match status" value="1"/>
</dbReference>
<organism evidence="8">
    <name type="scientific">hydrothermal vent metagenome</name>
    <dbReference type="NCBI Taxonomy" id="652676"/>
    <lineage>
        <taxon>unclassified sequences</taxon>
        <taxon>metagenomes</taxon>
        <taxon>ecological metagenomes</taxon>
    </lineage>
</organism>
<evidence type="ECO:0000256" key="6">
    <source>
        <dbReference type="ARBA" id="ARBA00023163"/>
    </source>
</evidence>
<evidence type="ECO:0000313" key="8">
    <source>
        <dbReference type="EMBL" id="VAX21751.1"/>
    </source>
</evidence>
<dbReference type="InterPro" id="IPR058031">
    <property type="entry name" value="AAA_lid_NorR"/>
</dbReference>
<feature type="domain" description="Sigma-54 factor interaction" evidence="7">
    <location>
        <begin position="187"/>
        <end position="416"/>
    </location>
</feature>
<evidence type="ECO:0000256" key="5">
    <source>
        <dbReference type="ARBA" id="ARBA00023159"/>
    </source>
</evidence>
<dbReference type="PROSITE" id="PS00676">
    <property type="entry name" value="SIGMA54_INTERACT_2"/>
    <property type="match status" value="1"/>
</dbReference>
<dbReference type="InterPro" id="IPR009057">
    <property type="entry name" value="Homeodomain-like_sf"/>
</dbReference>
<keyword evidence="1" id="KW-0547">Nucleotide-binding</keyword>
<keyword evidence="3" id="KW-0805">Transcription regulation</keyword>
<evidence type="ECO:0000256" key="3">
    <source>
        <dbReference type="ARBA" id="ARBA00023015"/>
    </source>
</evidence>
<accession>A0A3B1C532</accession>
<dbReference type="SUPFAM" id="SSF52540">
    <property type="entry name" value="P-loop containing nucleoside triphosphate hydrolases"/>
    <property type="match status" value="1"/>
</dbReference>
<evidence type="ECO:0000259" key="7">
    <source>
        <dbReference type="PROSITE" id="PS50045"/>
    </source>
</evidence>
<dbReference type="GO" id="GO:0006355">
    <property type="term" value="P:regulation of DNA-templated transcription"/>
    <property type="evidence" value="ECO:0007669"/>
    <property type="project" value="InterPro"/>
</dbReference>
<name>A0A3B1C532_9ZZZZ</name>
<keyword evidence="4" id="KW-0238">DNA-binding</keyword>
<dbReference type="GO" id="GO:0003677">
    <property type="term" value="F:DNA binding"/>
    <property type="evidence" value="ECO:0007669"/>
    <property type="project" value="UniProtKB-KW"/>
</dbReference>
<dbReference type="SMART" id="SM00382">
    <property type="entry name" value="AAA"/>
    <property type="match status" value="1"/>
</dbReference>
<dbReference type="AlphaFoldDB" id="A0A3B1C532"/>
<dbReference type="InterPro" id="IPR003593">
    <property type="entry name" value="AAA+_ATPase"/>
</dbReference>
<dbReference type="SMART" id="SM00065">
    <property type="entry name" value="GAF"/>
    <property type="match status" value="1"/>
</dbReference>
<dbReference type="Gene3D" id="1.10.10.60">
    <property type="entry name" value="Homeodomain-like"/>
    <property type="match status" value="1"/>
</dbReference>
<dbReference type="SUPFAM" id="SSF46689">
    <property type="entry name" value="Homeodomain-like"/>
    <property type="match status" value="1"/>
</dbReference>
<dbReference type="PROSITE" id="PS00688">
    <property type="entry name" value="SIGMA54_INTERACT_3"/>
    <property type="match status" value="1"/>
</dbReference>
<dbReference type="InterPro" id="IPR025944">
    <property type="entry name" value="Sigma_54_int_dom_CS"/>
</dbReference>
<dbReference type="InterPro" id="IPR027417">
    <property type="entry name" value="P-loop_NTPase"/>
</dbReference>
<dbReference type="PROSITE" id="PS50045">
    <property type="entry name" value="SIGMA54_INTERACT_4"/>
    <property type="match status" value="1"/>
</dbReference>
<evidence type="ECO:0000256" key="1">
    <source>
        <dbReference type="ARBA" id="ARBA00022741"/>
    </source>
</evidence>
<evidence type="ECO:0000256" key="2">
    <source>
        <dbReference type="ARBA" id="ARBA00022840"/>
    </source>
</evidence>